<feature type="region of interest" description="Disordered" evidence="1">
    <location>
        <begin position="172"/>
        <end position="198"/>
    </location>
</feature>
<feature type="compositionally biased region" description="Polar residues" evidence="1">
    <location>
        <begin position="172"/>
        <end position="181"/>
    </location>
</feature>
<dbReference type="Proteomes" id="UP000800038">
    <property type="component" value="Unassembled WGS sequence"/>
</dbReference>
<dbReference type="OrthoDB" id="3784793at2759"/>
<feature type="compositionally biased region" description="Low complexity" evidence="1">
    <location>
        <begin position="323"/>
        <end position="339"/>
    </location>
</feature>
<protein>
    <submittedName>
        <fullName evidence="2">Uncharacterized protein</fullName>
    </submittedName>
</protein>
<dbReference type="AlphaFoldDB" id="A0A6A5SMH0"/>
<reference evidence="2" key="1">
    <citation type="journal article" date="2020" name="Stud. Mycol.">
        <title>101 Dothideomycetes genomes: a test case for predicting lifestyles and emergence of pathogens.</title>
        <authorList>
            <person name="Haridas S."/>
            <person name="Albert R."/>
            <person name="Binder M."/>
            <person name="Bloem J."/>
            <person name="Labutti K."/>
            <person name="Salamov A."/>
            <person name="Andreopoulos B."/>
            <person name="Baker S."/>
            <person name="Barry K."/>
            <person name="Bills G."/>
            <person name="Bluhm B."/>
            <person name="Cannon C."/>
            <person name="Castanera R."/>
            <person name="Culley D."/>
            <person name="Daum C."/>
            <person name="Ezra D."/>
            <person name="Gonzalez J."/>
            <person name="Henrissat B."/>
            <person name="Kuo A."/>
            <person name="Liang C."/>
            <person name="Lipzen A."/>
            <person name="Lutzoni F."/>
            <person name="Magnuson J."/>
            <person name="Mondo S."/>
            <person name="Nolan M."/>
            <person name="Ohm R."/>
            <person name="Pangilinan J."/>
            <person name="Park H.-J."/>
            <person name="Ramirez L."/>
            <person name="Alfaro M."/>
            <person name="Sun H."/>
            <person name="Tritt A."/>
            <person name="Yoshinaga Y."/>
            <person name="Zwiers L.-H."/>
            <person name="Turgeon B."/>
            <person name="Goodwin S."/>
            <person name="Spatafora J."/>
            <person name="Crous P."/>
            <person name="Grigoriev I."/>
        </authorList>
    </citation>
    <scope>NUCLEOTIDE SEQUENCE</scope>
    <source>
        <strain evidence="2">CBS 161.51</strain>
    </source>
</reference>
<feature type="compositionally biased region" description="Gly residues" evidence="1">
    <location>
        <begin position="96"/>
        <end position="110"/>
    </location>
</feature>
<dbReference type="EMBL" id="ML976054">
    <property type="protein sequence ID" value="KAF1940992.1"/>
    <property type="molecule type" value="Genomic_DNA"/>
</dbReference>
<evidence type="ECO:0000256" key="1">
    <source>
        <dbReference type="SAM" id="MobiDB-lite"/>
    </source>
</evidence>
<gene>
    <name evidence="2" type="ORF">EJ02DRAFT_455535</name>
</gene>
<name>A0A6A5SMH0_9PLEO</name>
<feature type="region of interest" description="Disordered" evidence="1">
    <location>
        <begin position="215"/>
        <end position="241"/>
    </location>
</feature>
<feature type="region of interest" description="Disordered" evidence="1">
    <location>
        <begin position="92"/>
        <end position="115"/>
    </location>
</feature>
<evidence type="ECO:0000313" key="3">
    <source>
        <dbReference type="Proteomes" id="UP000800038"/>
    </source>
</evidence>
<keyword evidence="3" id="KW-1185">Reference proteome</keyword>
<feature type="region of interest" description="Disordered" evidence="1">
    <location>
        <begin position="312"/>
        <end position="361"/>
    </location>
</feature>
<organism evidence="2 3">
    <name type="scientific">Clathrospora elynae</name>
    <dbReference type="NCBI Taxonomy" id="706981"/>
    <lineage>
        <taxon>Eukaryota</taxon>
        <taxon>Fungi</taxon>
        <taxon>Dikarya</taxon>
        <taxon>Ascomycota</taxon>
        <taxon>Pezizomycotina</taxon>
        <taxon>Dothideomycetes</taxon>
        <taxon>Pleosporomycetidae</taxon>
        <taxon>Pleosporales</taxon>
        <taxon>Diademaceae</taxon>
        <taxon>Clathrospora</taxon>
    </lineage>
</organism>
<feature type="compositionally biased region" description="Polar residues" evidence="1">
    <location>
        <begin position="340"/>
        <end position="351"/>
    </location>
</feature>
<evidence type="ECO:0000313" key="2">
    <source>
        <dbReference type="EMBL" id="KAF1940992.1"/>
    </source>
</evidence>
<proteinExistence type="predicted"/>
<sequence length="477" mass="52644">MPFRDREWENFQRDCDFFPAYSDYLYGPDTRPEAAEQPGLHPQIFPQVVAPVRYTNSMPSRSWFYHTSDGLANANGLANSFAQPGNVALPAELGDDGGMGNAGLPPGGGSSASEYGIDMRSQLESPLGALDPPQASRAISAAEMTRRMQLNASQRRPHLTPALLPNPLQQSVRVTRQQAPIQGSPPAKPSLLRSSSTTDVDEQLLAQMATRNMGMLSPAASPAPMPPPAPPARSKQAPLLRPNDLVNNPRYLFIDVGKRQQFNHMLNIRWNVFQNHDDSNLKRKAMMDIQSVSKMVYAAGEKFEEGKRRIEEAQAQQTQQGYAHSQSLLASSPAPAPHQFDQQPTYSQIPHQSPRHPVQQTQPLNEQLRANIKANLPELWRCLQLTSIHLPSPTTPDAIQTKLTALRWLESFKATLPHEGHAYCAGLVHSMNKVANEGGDPMSVLDGQMPATAMAEKDFFDVIQGMGRIEGRDMQPM</sequence>
<accession>A0A6A5SMH0</accession>
<feature type="compositionally biased region" description="Pro residues" evidence="1">
    <location>
        <begin position="221"/>
        <end position="231"/>
    </location>
</feature>